<organism evidence="1 2">
    <name type="scientific">Danio rerio</name>
    <name type="common">Zebrafish</name>
    <name type="synonym">Brachydanio rerio</name>
    <dbReference type="NCBI Taxonomy" id="7955"/>
    <lineage>
        <taxon>Eukaryota</taxon>
        <taxon>Metazoa</taxon>
        <taxon>Chordata</taxon>
        <taxon>Craniata</taxon>
        <taxon>Vertebrata</taxon>
        <taxon>Euteleostomi</taxon>
        <taxon>Actinopterygii</taxon>
        <taxon>Neopterygii</taxon>
        <taxon>Teleostei</taxon>
        <taxon>Ostariophysi</taxon>
        <taxon>Cypriniformes</taxon>
        <taxon>Danionidae</taxon>
        <taxon>Danioninae</taxon>
        <taxon>Danio</taxon>
    </lineage>
</organism>
<sequence length="203" mass="23234">MRLKYKNEEIFSRDQVTQQRHKKLYSLLGWFVPALSFWFKESTVDSVDFLDEDWRNTEKIQHNPVLKKRVLLFFTFQITQSGSVAGARTPVCSLFIPVIMTQLIEAGLVCRNRVGKHTETNDGDQPVCNAFSYSNTTSVVYFSIMVLVCPNKCETTLPVPCFSKSTSLYVPVPLPLCVCQCALLICRLRFESGVVQRCTRLEF</sequence>
<dbReference type="RefSeq" id="XP_073800647.1">
    <property type="nucleotide sequence ID" value="XM_073944546.1"/>
</dbReference>
<name>A0AC58J2G3_DANRE</name>
<evidence type="ECO:0000313" key="2">
    <source>
        <dbReference type="RefSeq" id="XP_073800647.1"/>
    </source>
</evidence>
<reference evidence="2" key="1">
    <citation type="submission" date="2025-08" db="UniProtKB">
        <authorList>
            <consortium name="RefSeq"/>
        </authorList>
    </citation>
    <scope>IDENTIFICATION</scope>
    <source>
        <strain evidence="2">Tuebingen</strain>
        <tissue evidence="2">Fibroblasts and whole tissue</tissue>
    </source>
</reference>
<keyword evidence="1" id="KW-1185">Reference proteome</keyword>
<protein>
    <submittedName>
        <fullName evidence="2">Uncharacterized protein</fullName>
    </submittedName>
</protein>
<evidence type="ECO:0000313" key="1">
    <source>
        <dbReference type="Proteomes" id="UP000000437"/>
    </source>
</evidence>
<proteinExistence type="predicted"/>
<dbReference type="Proteomes" id="UP000000437">
    <property type="component" value="Chromosome 3"/>
</dbReference>
<gene>
    <name evidence="2" type="primary">LOC101886115</name>
</gene>
<accession>A0AC58J2G3</accession>